<reference evidence="1 2" key="1">
    <citation type="submission" date="2018-07" db="EMBL/GenBank/DDBJ databases">
        <title>The draft genome of Phyllobacterium salinisoli.</title>
        <authorList>
            <person name="Liu L."/>
            <person name="Li L."/>
            <person name="Zhang X."/>
            <person name="Liang L."/>
        </authorList>
    </citation>
    <scope>NUCLEOTIDE SEQUENCE [LARGE SCALE GENOMIC DNA]</scope>
    <source>
        <strain evidence="1 2">LLAN61</strain>
    </source>
</reference>
<sequence>MNAPASLIDDEIAKVLAYHGGDAQAAIKALLEDREFLLREVEIASLAVSYGYTRGWKPGRPR</sequence>
<dbReference type="Proteomes" id="UP000253420">
    <property type="component" value="Unassembled WGS sequence"/>
</dbReference>
<evidence type="ECO:0000313" key="1">
    <source>
        <dbReference type="EMBL" id="RCS21815.1"/>
    </source>
</evidence>
<name>A0A368JZG6_9HYPH</name>
<gene>
    <name evidence="1" type="ORF">DUT91_21800</name>
</gene>
<accession>A0A368JZG6</accession>
<protein>
    <submittedName>
        <fullName evidence="1">Uncharacterized protein</fullName>
    </submittedName>
</protein>
<dbReference type="EMBL" id="QOZG01000014">
    <property type="protein sequence ID" value="RCS21815.1"/>
    <property type="molecule type" value="Genomic_DNA"/>
</dbReference>
<proteinExistence type="predicted"/>
<dbReference type="RefSeq" id="WP_114442585.1">
    <property type="nucleotide sequence ID" value="NZ_QOZG01000014.1"/>
</dbReference>
<organism evidence="1 2">
    <name type="scientific">Phyllobacterium salinisoli</name>
    <dbReference type="NCBI Taxonomy" id="1899321"/>
    <lineage>
        <taxon>Bacteria</taxon>
        <taxon>Pseudomonadati</taxon>
        <taxon>Pseudomonadota</taxon>
        <taxon>Alphaproteobacteria</taxon>
        <taxon>Hyphomicrobiales</taxon>
        <taxon>Phyllobacteriaceae</taxon>
        <taxon>Phyllobacterium</taxon>
    </lineage>
</organism>
<dbReference type="AlphaFoldDB" id="A0A368JZG6"/>
<evidence type="ECO:0000313" key="2">
    <source>
        <dbReference type="Proteomes" id="UP000253420"/>
    </source>
</evidence>
<keyword evidence="2" id="KW-1185">Reference proteome</keyword>
<comment type="caution">
    <text evidence="1">The sequence shown here is derived from an EMBL/GenBank/DDBJ whole genome shotgun (WGS) entry which is preliminary data.</text>
</comment>
<dbReference type="CDD" id="cd14279">
    <property type="entry name" value="CUE"/>
    <property type="match status" value="1"/>
</dbReference>
<dbReference type="OrthoDB" id="7924295at2"/>